<dbReference type="Proteomes" id="UP000030676">
    <property type="component" value="Unassembled WGS sequence"/>
</dbReference>
<reference evidence="1" key="2">
    <citation type="submission" date="2014-03" db="EMBL/GenBank/DDBJ databases">
        <title>The Genome Annotation of Fusarium oxysporum PHW808.</title>
        <authorList>
            <consortium name="The Broad Institute Genomics Platform"/>
            <person name="Ma L.-J."/>
            <person name="Corby-Kistler H."/>
            <person name="Broz K."/>
            <person name="Gale L.R."/>
            <person name="Jonkers W."/>
            <person name="O'Donnell K."/>
            <person name="Ploetz R."/>
            <person name="Steinberg C."/>
            <person name="Schwartz D.C."/>
            <person name="VanEtten H."/>
            <person name="Zhou S."/>
            <person name="Young S.K."/>
            <person name="Zeng Q."/>
            <person name="Gargeya S."/>
            <person name="Fitzgerald M."/>
            <person name="Abouelleil A."/>
            <person name="Alvarado L."/>
            <person name="Chapman S.B."/>
            <person name="Gainer-Dewar J."/>
            <person name="Goldberg J."/>
            <person name="Griggs A."/>
            <person name="Gujja S."/>
            <person name="Hansen M."/>
            <person name="Howarth C."/>
            <person name="Imamovic A."/>
            <person name="Ireland A."/>
            <person name="Larimer J."/>
            <person name="McCowan C."/>
            <person name="Murphy C."/>
            <person name="Pearson M."/>
            <person name="Poon T.W."/>
            <person name="Priest M."/>
            <person name="Roberts A."/>
            <person name="Saif S."/>
            <person name="Shea T."/>
            <person name="Sykes S."/>
            <person name="Wortman J."/>
            <person name="Nusbaum C."/>
            <person name="Birren B."/>
        </authorList>
    </citation>
    <scope>NUCLEOTIDE SEQUENCE</scope>
    <source>
        <strain evidence="1">54008</strain>
    </source>
</reference>
<evidence type="ECO:0000313" key="1">
    <source>
        <dbReference type="EMBL" id="EXL63686.1"/>
    </source>
</evidence>
<dbReference type="AlphaFoldDB" id="X0GV15"/>
<sequence>MSTLFLHSPPAQDKDTTTLATVTSHFWHLTYILAHDRNPAFFIYLKPEAFPDCRLGSDLPNLAPQILRPARYSALPYRGIYRPITSSCILSTPAPFPIDPSNPLKTQSNAGSDMSMMLFVQPDCPSRFAYQDQHRIKGLNAETLARVFLPAPSWIPTPEYAQLGSDSDNHSSCIFFSLNLFHLQSTSRCIRMDRAMVLHERSYSPVRPDLGG</sequence>
<organism evidence="1">
    <name type="scientific">Fusarium oxysporum f. sp. conglutinans race 2 54008</name>
    <dbReference type="NCBI Taxonomy" id="1089457"/>
    <lineage>
        <taxon>Eukaryota</taxon>
        <taxon>Fungi</taxon>
        <taxon>Dikarya</taxon>
        <taxon>Ascomycota</taxon>
        <taxon>Pezizomycotina</taxon>
        <taxon>Sordariomycetes</taxon>
        <taxon>Hypocreomycetidae</taxon>
        <taxon>Hypocreales</taxon>
        <taxon>Nectriaceae</taxon>
        <taxon>Fusarium</taxon>
        <taxon>Fusarium oxysporum species complex</taxon>
    </lineage>
</organism>
<reference evidence="1" key="1">
    <citation type="submission" date="2011-11" db="EMBL/GenBank/DDBJ databases">
        <title>The Genome Sequence of Fusarium oxysporum PHW808.</title>
        <authorList>
            <consortium name="The Broad Institute Genome Sequencing Platform"/>
            <person name="Ma L.-J."/>
            <person name="Gale L.R."/>
            <person name="Schwartz D.C."/>
            <person name="Zhou S."/>
            <person name="Corby-Kistler H."/>
            <person name="Young S.K."/>
            <person name="Zeng Q."/>
            <person name="Gargeya S."/>
            <person name="Fitzgerald M."/>
            <person name="Haas B."/>
            <person name="Abouelleil A."/>
            <person name="Alvarado L."/>
            <person name="Arachchi H.M."/>
            <person name="Berlin A."/>
            <person name="Brown A."/>
            <person name="Chapman S.B."/>
            <person name="Chen Z."/>
            <person name="Dunbar C."/>
            <person name="Freedman E."/>
            <person name="Gearin G."/>
            <person name="Goldberg J."/>
            <person name="Griggs A."/>
            <person name="Gujja S."/>
            <person name="Heiman D."/>
            <person name="Howarth C."/>
            <person name="Larson L."/>
            <person name="Lui A."/>
            <person name="MacDonald P.J.P."/>
            <person name="Montmayeur A."/>
            <person name="Murphy C."/>
            <person name="Neiman D."/>
            <person name="Pearson M."/>
            <person name="Priest M."/>
            <person name="Roberts A."/>
            <person name="Saif S."/>
            <person name="Shea T."/>
            <person name="Shenoy N."/>
            <person name="Sisk P."/>
            <person name="Stolte C."/>
            <person name="Sykes S."/>
            <person name="Wortman J."/>
            <person name="Nusbaum C."/>
            <person name="Birren B."/>
        </authorList>
    </citation>
    <scope>NUCLEOTIDE SEQUENCE [LARGE SCALE GENOMIC DNA]</scope>
    <source>
        <strain evidence="1">54008</strain>
    </source>
</reference>
<protein>
    <submittedName>
        <fullName evidence="1">Uncharacterized protein</fullName>
    </submittedName>
</protein>
<dbReference type="HOGENOM" id="CLU_1299783_0_0_1"/>
<accession>X0GV15</accession>
<proteinExistence type="predicted"/>
<dbReference type="OrthoDB" id="5071086at2759"/>
<gene>
    <name evidence="1" type="ORF">FOPG_20041</name>
</gene>
<dbReference type="EMBL" id="KK034879">
    <property type="protein sequence ID" value="EXL63686.1"/>
    <property type="molecule type" value="Genomic_DNA"/>
</dbReference>
<name>X0GV15_FUSOX</name>